<dbReference type="AlphaFoldDB" id="A0A1X0N2Y5"/>
<dbReference type="Proteomes" id="UP000192815">
    <property type="component" value="Unassembled WGS sequence"/>
</dbReference>
<comment type="caution">
    <text evidence="1">The sequence shown here is derived from an EMBL/GenBank/DDBJ whole genome shotgun (WGS) entry which is preliminary data.</text>
</comment>
<proteinExistence type="predicted"/>
<sequence length="418" mass="47128">MAINSVMQLENSVGLGRVIVCSGLSFPVIIHPIVHGEPVLTAQAFYYLEQLHSVAKVRFENHEDSLAEADLEYLIDNYLFEFSKRHPDSNMTFKVMTGKFWHDDVSDHYLDVDQGLTEVLVVDARNDDCVLGIEAIDAEDRIDLYDWDIGRNYTKECLQPYVESLTKILDKKVSVQIMPSSDRDGYFGKMRVVKTDYELIDYHTALQLADLCIRNIPNTATVVDVGGYGVFIPSYTLPIERITAIQYHNAVMLSHYFSGLHELNAMKSFVGFYNVLEYYFEEAPRLLQHAALTERLQIESVLALLVTDTDIQIFLQSLPPASRKVMDCDLSTSSSVSIAAFNASAGETRKELARWLYEIRCAVIHSKKTRKGAPTATFEPYTPAAQILSHFVPTIRWLAVKCIEKDAALNPITPPGSK</sequence>
<reference evidence="2" key="1">
    <citation type="submission" date="2017-02" db="EMBL/GenBank/DDBJ databases">
        <title>Pseudomonas floridae sp. nov., a novel pathogenic bacterial species isolated from tomato.</title>
        <authorList>
            <person name="Timilsina S."/>
            <person name="Vallad G.E."/>
            <person name="Jones J.B."/>
        </authorList>
    </citation>
    <scope>NUCLEOTIDE SEQUENCE [LARGE SCALE GENOMIC DNA]</scope>
    <source>
        <strain evidence="2">GEV388</strain>
    </source>
</reference>
<gene>
    <name evidence="1" type="ORF">BZK31_17760</name>
</gene>
<name>A0A1X0N2Y5_9PSED</name>
<organism evidence="1 2">
    <name type="scientific">Pseudomonas floridensis</name>
    <dbReference type="NCBI Taxonomy" id="1958950"/>
    <lineage>
        <taxon>Bacteria</taxon>
        <taxon>Pseudomonadati</taxon>
        <taxon>Pseudomonadota</taxon>
        <taxon>Gammaproteobacteria</taxon>
        <taxon>Pseudomonadales</taxon>
        <taxon>Pseudomonadaceae</taxon>
        <taxon>Pseudomonas</taxon>
    </lineage>
</organism>
<evidence type="ECO:0000313" key="2">
    <source>
        <dbReference type="Proteomes" id="UP000192815"/>
    </source>
</evidence>
<evidence type="ECO:0000313" key="1">
    <source>
        <dbReference type="EMBL" id="ORC57874.1"/>
    </source>
</evidence>
<dbReference type="OrthoDB" id="2988509at2"/>
<keyword evidence="2" id="KW-1185">Reference proteome</keyword>
<dbReference type="EMBL" id="MUIO01000072">
    <property type="protein sequence ID" value="ORC57874.1"/>
    <property type="molecule type" value="Genomic_DNA"/>
</dbReference>
<accession>A0A1X0N2Y5</accession>
<dbReference type="RefSeq" id="WP_083184253.1">
    <property type="nucleotide sequence ID" value="NZ_CBCRZR010000039.1"/>
</dbReference>
<protein>
    <submittedName>
        <fullName evidence="1">Uncharacterized protein</fullName>
    </submittedName>
</protein>